<feature type="region of interest" description="Disordered" evidence="1">
    <location>
        <begin position="209"/>
        <end position="305"/>
    </location>
</feature>
<dbReference type="OrthoDB" id="9815514at2"/>
<dbReference type="Pfam" id="PF08904">
    <property type="entry name" value="EipB_like"/>
    <property type="match status" value="2"/>
</dbReference>
<organism evidence="2 3">
    <name type="scientific">Jiella endophytica</name>
    <dbReference type="NCBI Taxonomy" id="2558362"/>
    <lineage>
        <taxon>Bacteria</taxon>
        <taxon>Pseudomonadati</taxon>
        <taxon>Pseudomonadota</taxon>
        <taxon>Alphaproteobacteria</taxon>
        <taxon>Hyphomicrobiales</taxon>
        <taxon>Aurantimonadaceae</taxon>
        <taxon>Jiella</taxon>
    </lineage>
</organism>
<dbReference type="Proteomes" id="UP000298179">
    <property type="component" value="Unassembled WGS sequence"/>
</dbReference>
<dbReference type="RefSeq" id="WP_134761416.1">
    <property type="nucleotide sequence ID" value="NZ_SOZD01000002.1"/>
</dbReference>
<comment type="caution">
    <text evidence="2">The sequence shown here is derived from an EMBL/GenBank/DDBJ whole genome shotgun (WGS) entry which is preliminary data.</text>
</comment>
<protein>
    <submittedName>
        <fullName evidence="2">DUF1849 family protein</fullName>
    </submittedName>
</protein>
<keyword evidence="3" id="KW-1185">Reference proteome</keyword>
<dbReference type="InterPro" id="IPR015000">
    <property type="entry name" value="EipB-like"/>
</dbReference>
<reference evidence="2 3" key="1">
    <citation type="submission" date="2019-03" db="EMBL/GenBank/DDBJ databases">
        <title>Jiella endophytica sp. nov., a novel endophytic bacterium isolated from root of Ficus microcarpa Linn. f.</title>
        <authorList>
            <person name="Tuo L."/>
        </authorList>
    </citation>
    <scope>NUCLEOTIDE SEQUENCE [LARGE SCALE GENOMIC DNA]</scope>
    <source>
        <strain evidence="2 3">CBS5Q-3</strain>
    </source>
</reference>
<gene>
    <name evidence="2" type="ORF">E3C22_07670</name>
</gene>
<dbReference type="EMBL" id="SOZD01000002">
    <property type="protein sequence ID" value="TFF25248.1"/>
    <property type="molecule type" value="Genomic_DNA"/>
</dbReference>
<sequence length="376" mass="39100">MTRSAFAAGISALSLGAALSLCDPIGPAAAAEAVTLAPHRASYDVGLVDSSDNLLGVDGRIAVAMEQPGGCQSYGIDYRFVARFLKEQDIVVTDQQIRLTESRDGRHLDFNAESFVDSLPDSTTSGKATTDGKKTVVAYEEPEARDVTLPQSVFPLHHTKQIIEAAKAGVPIIESPVFQGDSDPEKNTTSTVIVTPLEAAELSNEIAGYGTTEEPKEKAAPDAPIGNGDDAMPEDGSAAPQDGEATTPDGDAETGREGPAAAMDGQLDSSPDGAASPDASDAGPEPGDPAAAPSPDPGASDPAAIAERLAGLKAWRITEAFYNSDSDENGLPVFETTYTLFENGVTGNQILKFDGYSLKARLASLEFEEAPRCPAD</sequence>
<proteinExistence type="predicted"/>
<name>A0A4Y8RNR5_9HYPH</name>
<evidence type="ECO:0000313" key="2">
    <source>
        <dbReference type="EMBL" id="TFF25248.1"/>
    </source>
</evidence>
<accession>A0A4Y8RNR5</accession>
<evidence type="ECO:0000256" key="1">
    <source>
        <dbReference type="SAM" id="MobiDB-lite"/>
    </source>
</evidence>
<dbReference type="AlphaFoldDB" id="A0A4Y8RNR5"/>
<feature type="compositionally biased region" description="Low complexity" evidence="1">
    <location>
        <begin position="268"/>
        <end position="304"/>
    </location>
</feature>
<evidence type="ECO:0000313" key="3">
    <source>
        <dbReference type="Proteomes" id="UP000298179"/>
    </source>
</evidence>